<feature type="transmembrane region" description="Helical" evidence="1">
    <location>
        <begin position="157"/>
        <end position="177"/>
    </location>
</feature>
<reference evidence="2" key="2">
    <citation type="submission" date="2021-10" db="EMBL/GenBank/DDBJ databases">
        <title>Genome of Winogradskyella sp. E313.</title>
        <authorList>
            <person name="Zhou Y."/>
        </authorList>
    </citation>
    <scope>NUCLEOTIDE SEQUENCE</scope>
    <source>
        <strain evidence="2">E313</strain>
    </source>
</reference>
<evidence type="ECO:0000313" key="3">
    <source>
        <dbReference type="Proteomes" id="UP000778797"/>
    </source>
</evidence>
<feature type="transmembrane region" description="Helical" evidence="1">
    <location>
        <begin position="102"/>
        <end position="123"/>
    </location>
</feature>
<feature type="transmembrane region" description="Helical" evidence="1">
    <location>
        <begin position="21"/>
        <end position="39"/>
    </location>
</feature>
<evidence type="ECO:0000256" key="1">
    <source>
        <dbReference type="SAM" id="Phobius"/>
    </source>
</evidence>
<dbReference type="EMBL" id="JAFMPT010000001">
    <property type="protein sequence ID" value="MCC1483101.1"/>
    <property type="molecule type" value="Genomic_DNA"/>
</dbReference>
<feature type="transmembrane region" description="Helical" evidence="1">
    <location>
        <begin position="184"/>
        <end position="203"/>
    </location>
</feature>
<keyword evidence="1" id="KW-0472">Membrane</keyword>
<feature type="transmembrane region" description="Helical" evidence="1">
    <location>
        <begin position="69"/>
        <end position="90"/>
    </location>
</feature>
<organism evidence="2 3">
    <name type="scientific">Winogradskyella immobilis</name>
    <dbReference type="NCBI Taxonomy" id="2816852"/>
    <lineage>
        <taxon>Bacteria</taxon>
        <taxon>Pseudomonadati</taxon>
        <taxon>Bacteroidota</taxon>
        <taxon>Flavobacteriia</taxon>
        <taxon>Flavobacteriales</taxon>
        <taxon>Flavobacteriaceae</taxon>
        <taxon>Winogradskyella</taxon>
    </lineage>
</organism>
<feature type="transmembrane region" description="Helical" evidence="1">
    <location>
        <begin position="209"/>
        <end position="227"/>
    </location>
</feature>
<sequence>MLLHQTYKEQWTEKSKLIFRFIFSYVVLYIVLMFTSGLLETPFRWIGKAILGFNYNFDVSGYGSGDNTYAYITLFVNFALAILLTIIWSFFQRHIKDYNKAFYWLIVILRVFIFAAMLLYGVVKVFQIQFGPPSFVRLLQPLGEFSPMGLAWTYMGYSKGFGMFAGVMEILGGVLLVSRRTSTLGAFIVMGVMTQVAMMNLMFDIPVKLFSIHLIFMALIIFMTDISRFTNVFIKNKAVEHSNFYHPNTSKDYHRIIGNVKKILVPIILVASCILGCLGELNISDKNHRPHLYGIWETETFIKNNDTLPPIITEAERWRYLLIENKGGAVIKSMNDDLSGYIFVTDTIANKITMYDDSVSKDSLNLEFSYIKPNYLKLSGTLENDSITVVLSKKELDSITLISRKFRWINERPYNR</sequence>
<name>A0ABS8EJG2_9FLAO</name>
<keyword evidence="1" id="KW-0812">Transmembrane</keyword>
<keyword evidence="1" id="KW-1133">Transmembrane helix</keyword>
<keyword evidence="3" id="KW-1185">Reference proteome</keyword>
<reference evidence="2" key="1">
    <citation type="submission" date="2021-03" db="EMBL/GenBank/DDBJ databases">
        <authorList>
            <person name="Ping X."/>
        </authorList>
    </citation>
    <scope>NUCLEOTIDE SEQUENCE</scope>
    <source>
        <strain evidence="2">E313</strain>
    </source>
</reference>
<proteinExistence type="predicted"/>
<gene>
    <name evidence="2" type="ORF">J1C55_00735</name>
</gene>
<protein>
    <submittedName>
        <fullName evidence="2">DoxX family protein</fullName>
    </submittedName>
</protein>
<comment type="caution">
    <text evidence="2">The sequence shown here is derived from an EMBL/GenBank/DDBJ whole genome shotgun (WGS) entry which is preliminary data.</text>
</comment>
<dbReference type="RefSeq" id="WP_227475517.1">
    <property type="nucleotide sequence ID" value="NZ_JAFMPT010000001.1"/>
</dbReference>
<evidence type="ECO:0000313" key="2">
    <source>
        <dbReference type="EMBL" id="MCC1483101.1"/>
    </source>
</evidence>
<accession>A0ABS8EJG2</accession>
<dbReference type="Proteomes" id="UP000778797">
    <property type="component" value="Unassembled WGS sequence"/>
</dbReference>